<protein>
    <submittedName>
        <fullName evidence="1">Uncharacterized protein</fullName>
    </submittedName>
</protein>
<dbReference type="InterPro" id="IPR051702">
    <property type="entry name" value="SH3_domain_YSC84-like"/>
</dbReference>
<sequence>MRKAAYALNNILPRVRRRDPQCRTRLETVLCDPRRTKHCRETLSTISPDLSNLDGVAIPATLLSWARGIAVFTAVRRGLGFGLEFGTGLVVRRLDKPEAGAENPPNLPEDNNAPGDPQWLAPCAIGLTDASVGLTLADNSAVFLLAKPAIITYLPH</sequence>
<organism evidence="1">
    <name type="scientific">Corethron hystrix</name>
    <dbReference type="NCBI Taxonomy" id="216773"/>
    <lineage>
        <taxon>Eukaryota</taxon>
        <taxon>Sar</taxon>
        <taxon>Stramenopiles</taxon>
        <taxon>Ochrophyta</taxon>
        <taxon>Bacillariophyta</taxon>
        <taxon>Coscinodiscophyceae</taxon>
        <taxon>Corethrophycidae</taxon>
        <taxon>Corethrales</taxon>
        <taxon>Corethraceae</taxon>
        <taxon>Corethron</taxon>
    </lineage>
</organism>
<name>A0A6U5HQL9_9STRA</name>
<dbReference type="AlphaFoldDB" id="A0A6U5HQL9"/>
<evidence type="ECO:0000313" key="1">
    <source>
        <dbReference type="EMBL" id="CAD8889673.1"/>
    </source>
</evidence>
<accession>A0A6U5HQL9</accession>
<gene>
    <name evidence="1" type="ORF">CHYS00102_LOCUS16878</name>
    <name evidence="2" type="ORF">CHYS00102_LOCUS16879</name>
</gene>
<dbReference type="PANTHER" id="PTHR15629:SF2">
    <property type="entry name" value="SH3 DOMAIN-CONTAINING YSC84-LIKE PROTEIN 1"/>
    <property type="match status" value="1"/>
</dbReference>
<dbReference type="EMBL" id="HBFR01023523">
    <property type="protein sequence ID" value="CAD8889674.1"/>
    <property type="molecule type" value="Transcribed_RNA"/>
</dbReference>
<evidence type="ECO:0000313" key="2">
    <source>
        <dbReference type="EMBL" id="CAD8889674.1"/>
    </source>
</evidence>
<dbReference type="EMBL" id="HBFR01023522">
    <property type="protein sequence ID" value="CAD8889673.1"/>
    <property type="molecule type" value="Transcribed_RNA"/>
</dbReference>
<dbReference type="GO" id="GO:0035091">
    <property type="term" value="F:phosphatidylinositol binding"/>
    <property type="evidence" value="ECO:0007669"/>
    <property type="project" value="TreeGrafter"/>
</dbReference>
<dbReference type="PANTHER" id="PTHR15629">
    <property type="entry name" value="SH3YL1 PROTEIN"/>
    <property type="match status" value="1"/>
</dbReference>
<reference evidence="1" key="1">
    <citation type="submission" date="2021-01" db="EMBL/GenBank/DDBJ databases">
        <authorList>
            <person name="Corre E."/>
            <person name="Pelletier E."/>
            <person name="Niang G."/>
            <person name="Scheremetjew M."/>
            <person name="Finn R."/>
            <person name="Kale V."/>
            <person name="Holt S."/>
            <person name="Cochrane G."/>
            <person name="Meng A."/>
            <person name="Brown T."/>
            <person name="Cohen L."/>
        </authorList>
    </citation>
    <scope>NUCLEOTIDE SEQUENCE</scope>
    <source>
        <strain evidence="1">308</strain>
    </source>
</reference>
<proteinExistence type="predicted"/>